<feature type="region of interest" description="Disordered" evidence="2">
    <location>
        <begin position="1070"/>
        <end position="1107"/>
    </location>
</feature>
<dbReference type="GO" id="GO:1905515">
    <property type="term" value="P:non-motile cilium assembly"/>
    <property type="evidence" value="ECO:0007669"/>
    <property type="project" value="TreeGrafter"/>
</dbReference>
<sequence length="1138" mass="130570">MPPKRKIRNLRTRNDQVSFFDPVYQNNGIPISDDNESDDDENDLLAEGIPRPTICTSNKNESNETLDNDTIVNSDHEQSSEILSTSKLIARIREIQKSIYQAQTMLESMEKYKDIVPGCTQQHDKLRSIIHNLEEQQASYVNLLNLITLTAEERSAVLSRQSAANHQAQLSHKNEEEDDDEDDDVKMLANNLEFLTCIHLFKDDLSLRGNIRSPLRPRIESKIGFVPQPPPTVLPTINLSDNEQNSRNDYSNYDSLVGSLKSDTLNWKDQQATSDEDATDAESEKEMERNLTLQKEQIRALQGQQRALLALKRRSEQRLTEQQQQSRDQTSSSMNEDNLLSDIHNLRDRLKLLRSRYEQKHQRELQLLKNSSKQPRISAETRLKNLKHVHERLDELEQIVTYYQTDINSQPDEESPQVIDEITANDRTPGQLDKLSSELAAKRLELEQAKSALGQLQHMVKKIQPDEYSSSASSSHSTPLSKSHGFERCNNQFTYNARSSQQTQTEPAIAKRSSPVESFPADMKIAAQHREIERLVESRQRLHTLKNQITSLHQSMNTPSIELRAYEEKLNDSKNLRPTRHCTYVEVSSDDDESSFCPSDVAVDKENCIEINPSSPIKQSNLCASDSFHPKLVHSPNELNEQMREISACLSTFIQEQKSFNRHIEQRLTATTESPVTPPADPVFSQLQQQVLTQGLIVNLNTAYREIAVLQSEINALQSENNRLTSSVSFDQQYLHQIPRGYAREDSKDSIFAFNQTIRPRPRPSVEQQSKQQSLLLMTNRLLDNPSTTSFQSHNTSQQTAIRIDNNETDASPIEKQRNGTFSTEDSSPRPSMQPKSDVYDLPNQFNPSLKEDPSKSFIIHRRPIPTESQLNDYKQKSDQQSTLSSVDDYQQLQELPFDDDTDDERRSSEFSTSVFNIQPETHYTLTNQNISNNEIQTIDLQVKSIMVQLIPFMRLHINDIFNQSILCHIRKRILFLFKQQPDSAQLLHPFENQFSELVETTIEKYCGSTIRECAADLIRDVSNIAFDEMIRYKIYQNTNFVQIKARDKDDYSHLYDNPSARYRARQTSAYVNGENGIPHNTEAEEPRLTSNSNDSDSDEEENELQSTVRLADRYLHANEHSAKSNGHEYILVNNDNS</sequence>
<feature type="region of interest" description="Disordered" evidence="2">
    <location>
        <begin position="267"/>
        <end position="287"/>
    </location>
</feature>
<evidence type="ECO:0000259" key="3">
    <source>
        <dbReference type="Pfam" id="PF15717"/>
    </source>
</evidence>
<feature type="coiled-coil region" evidence="1">
    <location>
        <begin position="700"/>
        <end position="727"/>
    </location>
</feature>
<feature type="region of interest" description="Disordered" evidence="2">
    <location>
        <begin position="53"/>
        <end position="78"/>
    </location>
</feature>
<gene>
    <name evidence="4" type="ORF">XAT740_LOCUS3265</name>
</gene>
<dbReference type="GO" id="GO:0034451">
    <property type="term" value="C:centriolar satellite"/>
    <property type="evidence" value="ECO:0007669"/>
    <property type="project" value="TreeGrafter"/>
</dbReference>
<dbReference type="InterPro" id="IPR031446">
    <property type="entry name" value="PCM1_C"/>
</dbReference>
<feature type="compositionally biased region" description="Polar residues" evidence="2">
    <location>
        <begin position="819"/>
        <end position="835"/>
    </location>
</feature>
<feature type="domain" description="Pericentriolar material 1 protein C-terminal" evidence="3">
    <location>
        <begin position="935"/>
        <end position="1124"/>
    </location>
</feature>
<keyword evidence="1" id="KW-0175">Coiled coil</keyword>
<feature type="compositionally biased region" description="Acidic residues" evidence="2">
    <location>
        <begin position="33"/>
        <end position="42"/>
    </location>
</feature>
<feature type="compositionally biased region" description="Polar residues" evidence="2">
    <location>
        <begin position="54"/>
        <end position="73"/>
    </location>
</feature>
<dbReference type="EMBL" id="CAJNOR010000123">
    <property type="protein sequence ID" value="CAF0806970.1"/>
    <property type="molecule type" value="Genomic_DNA"/>
</dbReference>
<organism evidence="4 5">
    <name type="scientific">Adineta ricciae</name>
    <name type="common">Rotifer</name>
    <dbReference type="NCBI Taxonomy" id="249248"/>
    <lineage>
        <taxon>Eukaryota</taxon>
        <taxon>Metazoa</taxon>
        <taxon>Spiralia</taxon>
        <taxon>Gnathifera</taxon>
        <taxon>Rotifera</taxon>
        <taxon>Eurotatoria</taxon>
        <taxon>Bdelloidea</taxon>
        <taxon>Adinetida</taxon>
        <taxon>Adinetidae</taxon>
        <taxon>Adineta</taxon>
    </lineage>
</organism>
<proteinExistence type="predicted"/>
<feature type="compositionally biased region" description="Low complexity" evidence="2">
    <location>
        <begin position="469"/>
        <end position="483"/>
    </location>
</feature>
<dbReference type="PANTHER" id="PTHR14164">
    <property type="entry name" value="PERICENTRIOLAR MATERIAL 1-RELATED"/>
    <property type="match status" value="1"/>
</dbReference>
<dbReference type="GO" id="GO:0071539">
    <property type="term" value="P:protein localization to centrosome"/>
    <property type="evidence" value="ECO:0007669"/>
    <property type="project" value="InterPro"/>
</dbReference>
<feature type="region of interest" description="Disordered" evidence="2">
    <location>
        <begin position="222"/>
        <end position="255"/>
    </location>
</feature>
<feature type="coiled-coil region" evidence="1">
    <location>
        <begin position="432"/>
        <end position="459"/>
    </location>
</feature>
<feature type="compositionally biased region" description="Polar residues" evidence="2">
    <location>
        <begin position="489"/>
        <end position="506"/>
    </location>
</feature>
<feature type="region of interest" description="Disordered" evidence="2">
    <location>
        <begin position="465"/>
        <end position="517"/>
    </location>
</feature>
<keyword evidence="5" id="KW-1185">Reference proteome</keyword>
<feature type="region of interest" description="Disordered" evidence="2">
    <location>
        <begin position="785"/>
        <end position="890"/>
    </location>
</feature>
<dbReference type="InterPro" id="IPR024138">
    <property type="entry name" value="Pericentriolar_Pcm1"/>
</dbReference>
<feature type="compositionally biased region" description="Polar residues" evidence="2">
    <location>
        <begin position="235"/>
        <end position="254"/>
    </location>
</feature>
<feature type="compositionally biased region" description="Polar residues" evidence="2">
    <location>
        <begin position="867"/>
        <end position="890"/>
    </location>
</feature>
<protein>
    <recommendedName>
        <fullName evidence="3">Pericentriolar material 1 protein C-terminal domain-containing protein</fullName>
    </recommendedName>
</protein>
<feature type="compositionally biased region" description="Low complexity" evidence="2">
    <location>
        <begin position="320"/>
        <end position="333"/>
    </location>
</feature>
<feature type="region of interest" description="Disordered" evidence="2">
    <location>
        <begin position="163"/>
        <end position="183"/>
    </location>
</feature>
<evidence type="ECO:0000313" key="5">
    <source>
        <dbReference type="Proteomes" id="UP000663828"/>
    </source>
</evidence>
<feature type="region of interest" description="Disordered" evidence="2">
    <location>
        <begin position="315"/>
        <end position="341"/>
    </location>
</feature>
<dbReference type="GO" id="GO:0034454">
    <property type="term" value="P:microtubule anchoring at centrosome"/>
    <property type="evidence" value="ECO:0007669"/>
    <property type="project" value="InterPro"/>
</dbReference>
<reference evidence="4" key="1">
    <citation type="submission" date="2021-02" db="EMBL/GenBank/DDBJ databases">
        <authorList>
            <person name="Nowell W R."/>
        </authorList>
    </citation>
    <scope>NUCLEOTIDE SEQUENCE</scope>
</reference>
<name>A0A813TBG2_ADIRI</name>
<dbReference type="Pfam" id="PF15717">
    <property type="entry name" value="PCM1_C"/>
    <property type="match status" value="1"/>
</dbReference>
<dbReference type="Proteomes" id="UP000663828">
    <property type="component" value="Unassembled WGS sequence"/>
</dbReference>
<evidence type="ECO:0000256" key="2">
    <source>
        <dbReference type="SAM" id="MobiDB-lite"/>
    </source>
</evidence>
<accession>A0A813TBG2</accession>
<dbReference type="GO" id="GO:0036064">
    <property type="term" value="C:ciliary basal body"/>
    <property type="evidence" value="ECO:0007669"/>
    <property type="project" value="TreeGrafter"/>
</dbReference>
<dbReference type="AlphaFoldDB" id="A0A813TBG2"/>
<comment type="caution">
    <text evidence="4">The sequence shown here is derived from an EMBL/GenBank/DDBJ whole genome shotgun (WGS) entry which is preliminary data.</text>
</comment>
<evidence type="ECO:0000313" key="4">
    <source>
        <dbReference type="EMBL" id="CAF0806970.1"/>
    </source>
</evidence>
<feature type="compositionally biased region" description="Polar residues" evidence="2">
    <location>
        <begin position="785"/>
        <end position="801"/>
    </location>
</feature>
<dbReference type="PANTHER" id="PTHR14164:SF12">
    <property type="entry name" value="PERICENTRIOLAR MATERIAL 1 PROTEIN"/>
    <property type="match status" value="1"/>
</dbReference>
<feature type="region of interest" description="Disordered" evidence="2">
    <location>
        <begin position="23"/>
        <end position="42"/>
    </location>
</feature>
<evidence type="ECO:0000256" key="1">
    <source>
        <dbReference type="SAM" id="Coils"/>
    </source>
</evidence>